<feature type="region of interest" description="Disordered" evidence="8">
    <location>
        <begin position="220"/>
        <end position="257"/>
    </location>
</feature>
<dbReference type="PANTHER" id="PTHR43671">
    <property type="entry name" value="SERINE/THREONINE-PROTEIN KINASE NEK"/>
    <property type="match status" value="1"/>
</dbReference>
<dbReference type="InterPro" id="IPR000719">
    <property type="entry name" value="Prot_kinase_dom"/>
</dbReference>
<keyword evidence="5" id="KW-0418">Kinase</keyword>
<keyword evidence="11" id="KW-1185">Reference proteome</keyword>
<evidence type="ECO:0000256" key="6">
    <source>
        <dbReference type="ARBA" id="ARBA00022840"/>
    </source>
</evidence>
<evidence type="ECO:0000256" key="8">
    <source>
        <dbReference type="SAM" id="MobiDB-lite"/>
    </source>
</evidence>
<dbReference type="InterPro" id="IPR026870">
    <property type="entry name" value="Zinc_ribbon_dom"/>
</dbReference>
<reference evidence="10" key="1">
    <citation type="submission" date="2020-10" db="EMBL/GenBank/DDBJ databases">
        <title>Taxonomic study of unclassified bacteria belonging to the class Ktedonobacteria.</title>
        <authorList>
            <person name="Yabe S."/>
            <person name="Wang C.M."/>
            <person name="Zheng Y."/>
            <person name="Sakai Y."/>
            <person name="Cavaletti L."/>
            <person name="Monciardini P."/>
            <person name="Donadio S."/>
        </authorList>
    </citation>
    <scope>NUCLEOTIDE SEQUENCE</scope>
    <source>
        <strain evidence="10">SOSP1-1</strain>
    </source>
</reference>
<dbReference type="GO" id="GO:0004674">
    <property type="term" value="F:protein serine/threonine kinase activity"/>
    <property type="evidence" value="ECO:0007669"/>
    <property type="project" value="UniProtKB-EC"/>
</dbReference>
<feature type="compositionally biased region" description="Low complexity" evidence="8">
    <location>
        <begin position="469"/>
        <end position="511"/>
    </location>
</feature>
<proteinExistence type="inferred from homology"/>
<keyword evidence="3" id="KW-0808">Transferase</keyword>
<dbReference type="EC" id="2.7.11.1" evidence="2"/>
<feature type="compositionally biased region" description="Polar residues" evidence="8">
    <location>
        <begin position="538"/>
        <end position="548"/>
    </location>
</feature>
<keyword evidence="4 7" id="KW-0547">Nucleotide-binding</keyword>
<dbReference type="Pfam" id="PF00069">
    <property type="entry name" value="Pkinase"/>
    <property type="match status" value="1"/>
</dbReference>
<evidence type="ECO:0000313" key="10">
    <source>
        <dbReference type="EMBL" id="GHO42541.1"/>
    </source>
</evidence>
<sequence length="548" mass="59400">MIETVPSGSILHGRYRIERVLGSGGFGHVYLGTDMPNTNLCAVKEYLVTGASGQEQLHHEATVLSHLHHPNMPAFQDAFMERGRYYIVLNYIEGNDLTDLIRLTRQRGEVIPVGQVMSWLLSICDAVHFMHNQRPPIIHRDIKPDNIRIMPNGTAVLVDLGNAKAAADGARTLFFIRHQGTPGYAPPEQYPGGTGTDTRSDVYALGGTLFFALTTHEPPSVSARNQSIQQRRPDLPTLQDIVNSNPPEESPEAREARQFRLGVSQPAKPAPRHSRHVAQLGAIPPQLLQQLSRIILRAMAMRPKDRYQSVAELAHDLQMVMAHLPTPPPQPGPGSQPPNPNSTQPNLDTLYDQMVADGRIKPPTDQAGASMPQQMQTPSRSCSHCGSLLPTGAATCPNCGASVIPVQQNSARSGAQNAIQQLEGEQTLVQNKAKMEQSIPNRQVASVAQTPPQQAPGGVAQMSQGGGATPQPAYVQQQQQVMSAPQPQATVASSSPPQQSPQVSQSPKEPQLNLRVLLPLLLGRSSFSPSLPFSSSVIPTNNMETYND</sequence>
<dbReference type="CDD" id="cd14014">
    <property type="entry name" value="STKc_PknB_like"/>
    <property type="match status" value="1"/>
</dbReference>
<evidence type="ECO:0000256" key="5">
    <source>
        <dbReference type="ARBA" id="ARBA00022777"/>
    </source>
</evidence>
<gene>
    <name evidence="10" type="ORF">KSX_07040</name>
</gene>
<feature type="region of interest" description="Disordered" evidence="8">
    <location>
        <begin position="322"/>
        <end position="347"/>
    </location>
</feature>
<keyword evidence="6 7" id="KW-0067">ATP-binding</keyword>
<accession>A0A8J3HV56</accession>
<comment type="caution">
    <text evidence="10">The sequence shown here is derived from an EMBL/GenBank/DDBJ whole genome shotgun (WGS) entry which is preliminary data.</text>
</comment>
<dbReference type="Gene3D" id="1.10.510.10">
    <property type="entry name" value="Transferase(Phosphotransferase) domain 1"/>
    <property type="match status" value="1"/>
</dbReference>
<dbReference type="PANTHER" id="PTHR43671:SF13">
    <property type="entry name" value="SERINE_THREONINE-PROTEIN KINASE NEK2"/>
    <property type="match status" value="1"/>
</dbReference>
<feature type="region of interest" description="Disordered" evidence="8">
    <location>
        <begin position="529"/>
        <end position="548"/>
    </location>
</feature>
<evidence type="ECO:0000256" key="2">
    <source>
        <dbReference type="ARBA" id="ARBA00012513"/>
    </source>
</evidence>
<protein>
    <recommendedName>
        <fullName evidence="2">non-specific serine/threonine protein kinase</fullName>
        <ecNumber evidence="2">2.7.11.1</ecNumber>
    </recommendedName>
</protein>
<evidence type="ECO:0000256" key="3">
    <source>
        <dbReference type="ARBA" id="ARBA00022679"/>
    </source>
</evidence>
<dbReference type="Pfam" id="PF13240">
    <property type="entry name" value="Zn_Ribbon_1"/>
    <property type="match status" value="1"/>
</dbReference>
<evidence type="ECO:0000256" key="7">
    <source>
        <dbReference type="PROSITE-ProRule" id="PRU10141"/>
    </source>
</evidence>
<dbReference type="SMART" id="SM00220">
    <property type="entry name" value="S_TKc"/>
    <property type="match status" value="1"/>
</dbReference>
<dbReference type="SUPFAM" id="SSF56112">
    <property type="entry name" value="Protein kinase-like (PK-like)"/>
    <property type="match status" value="1"/>
</dbReference>
<dbReference type="GO" id="GO:0005524">
    <property type="term" value="F:ATP binding"/>
    <property type="evidence" value="ECO:0007669"/>
    <property type="project" value="UniProtKB-UniRule"/>
</dbReference>
<comment type="similarity">
    <text evidence="1">Belongs to the protein kinase superfamily. NEK Ser/Thr protein kinase family. NIMA subfamily.</text>
</comment>
<feature type="compositionally biased region" description="Pro residues" evidence="8">
    <location>
        <begin position="325"/>
        <end position="340"/>
    </location>
</feature>
<dbReference type="InterPro" id="IPR017441">
    <property type="entry name" value="Protein_kinase_ATP_BS"/>
</dbReference>
<feature type="domain" description="Protein kinase" evidence="9">
    <location>
        <begin position="15"/>
        <end position="318"/>
    </location>
</feature>
<dbReference type="InterPro" id="IPR050660">
    <property type="entry name" value="NEK_Ser/Thr_kinase"/>
</dbReference>
<dbReference type="Proteomes" id="UP000612362">
    <property type="component" value="Unassembled WGS sequence"/>
</dbReference>
<feature type="binding site" evidence="7">
    <location>
        <position position="44"/>
    </location>
    <ligand>
        <name>ATP</name>
        <dbReference type="ChEBI" id="CHEBI:30616"/>
    </ligand>
</feature>
<evidence type="ECO:0000259" key="9">
    <source>
        <dbReference type="PROSITE" id="PS50011"/>
    </source>
</evidence>
<evidence type="ECO:0000256" key="4">
    <source>
        <dbReference type="ARBA" id="ARBA00022741"/>
    </source>
</evidence>
<dbReference type="PROSITE" id="PS50011">
    <property type="entry name" value="PROTEIN_KINASE_DOM"/>
    <property type="match status" value="1"/>
</dbReference>
<name>A0A8J3HV56_9CHLR</name>
<feature type="compositionally biased region" description="Polar residues" evidence="8">
    <location>
        <begin position="439"/>
        <end position="452"/>
    </location>
</feature>
<dbReference type="AlphaFoldDB" id="A0A8J3HV56"/>
<dbReference type="PROSITE" id="PS00107">
    <property type="entry name" value="PROTEIN_KINASE_ATP"/>
    <property type="match status" value="1"/>
</dbReference>
<dbReference type="EMBL" id="BNJF01000001">
    <property type="protein sequence ID" value="GHO42541.1"/>
    <property type="molecule type" value="Genomic_DNA"/>
</dbReference>
<evidence type="ECO:0000256" key="1">
    <source>
        <dbReference type="ARBA" id="ARBA00010886"/>
    </source>
</evidence>
<dbReference type="InterPro" id="IPR011009">
    <property type="entry name" value="Kinase-like_dom_sf"/>
</dbReference>
<organism evidence="10 11">
    <name type="scientific">Ktedonospora formicarum</name>
    <dbReference type="NCBI Taxonomy" id="2778364"/>
    <lineage>
        <taxon>Bacteria</taxon>
        <taxon>Bacillati</taxon>
        <taxon>Chloroflexota</taxon>
        <taxon>Ktedonobacteria</taxon>
        <taxon>Ktedonobacterales</taxon>
        <taxon>Ktedonobacteraceae</taxon>
        <taxon>Ktedonospora</taxon>
    </lineage>
</organism>
<dbReference type="RefSeq" id="WP_220192070.1">
    <property type="nucleotide sequence ID" value="NZ_BNJF01000001.1"/>
</dbReference>
<dbReference type="Gene3D" id="3.30.200.20">
    <property type="entry name" value="Phosphorylase Kinase, domain 1"/>
    <property type="match status" value="1"/>
</dbReference>
<feature type="region of interest" description="Disordered" evidence="8">
    <location>
        <begin position="439"/>
        <end position="511"/>
    </location>
</feature>
<evidence type="ECO:0000313" key="11">
    <source>
        <dbReference type="Proteomes" id="UP000612362"/>
    </source>
</evidence>